<dbReference type="InterPro" id="IPR010512">
    <property type="entry name" value="DUF1091"/>
</dbReference>
<gene>
    <name evidence="2" type="ORF">Bhyg_01926</name>
</gene>
<reference evidence="2" key="1">
    <citation type="submission" date="2022-07" db="EMBL/GenBank/DDBJ databases">
        <authorList>
            <person name="Trinca V."/>
            <person name="Uliana J.V.C."/>
            <person name="Torres T.T."/>
            <person name="Ward R.J."/>
            <person name="Monesi N."/>
        </authorList>
    </citation>
    <scope>NUCLEOTIDE SEQUENCE</scope>
    <source>
        <strain evidence="2">HSMRA1968</strain>
        <tissue evidence="2">Whole embryos</tissue>
    </source>
</reference>
<feature type="signal peptide" evidence="1">
    <location>
        <begin position="1"/>
        <end position="19"/>
    </location>
</feature>
<dbReference type="AlphaFoldDB" id="A0A9Q0NAI0"/>
<evidence type="ECO:0000313" key="2">
    <source>
        <dbReference type="EMBL" id="KAJ6646713.1"/>
    </source>
</evidence>
<name>A0A9Q0NAI0_9DIPT</name>
<dbReference type="PANTHER" id="PTHR20898:SF0">
    <property type="entry name" value="DAEDALUS ON 3-RELATED"/>
    <property type="match status" value="1"/>
</dbReference>
<feature type="chain" id="PRO_5040315197" evidence="1">
    <location>
        <begin position="20"/>
        <end position="189"/>
    </location>
</feature>
<dbReference type="PANTHER" id="PTHR20898">
    <property type="entry name" value="DAEDALUS ON 3-RELATED-RELATED"/>
    <property type="match status" value="1"/>
</dbReference>
<dbReference type="EMBL" id="WJQU01000001">
    <property type="protein sequence ID" value="KAJ6646713.1"/>
    <property type="molecule type" value="Genomic_DNA"/>
</dbReference>
<comment type="caution">
    <text evidence="2">The sequence shown here is derived from an EMBL/GenBank/DDBJ whole genome shotgun (WGS) entry which is preliminary data.</text>
</comment>
<dbReference type="OrthoDB" id="8040949at2759"/>
<keyword evidence="1" id="KW-0732">Signal</keyword>
<dbReference type="SMART" id="SM00697">
    <property type="entry name" value="DM8"/>
    <property type="match status" value="1"/>
</dbReference>
<dbReference type="Pfam" id="PF06477">
    <property type="entry name" value="DUF1091"/>
    <property type="match status" value="1"/>
</dbReference>
<organism evidence="2 3">
    <name type="scientific">Pseudolycoriella hygida</name>
    <dbReference type="NCBI Taxonomy" id="35572"/>
    <lineage>
        <taxon>Eukaryota</taxon>
        <taxon>Metazoa</taxon>
        <taxon>Ecdysozoa</taxon>
        <taxon>Arthropoda</taxon>
        <taxon>Hexapoda</taxon>
        <taxon>Insecta</taxon>
        <taxon>Pterygota</taxon>
        <taxon>Neoptera</taxon>
        <taxon>Endopterygota</taxon>
        <taxon>Diptera</taxon>
        <taxon>Nematocera</taxon>
        <taxon>Sciaroidea</taxon>
        <taxon>Sciaridae</taxon>
        <taxon>Pseudolycoriella</taxon>
    </lineage>
</organism>
<protein>
    <submittedName>
        <fullName evidence="2">Uncharacterized protein</fullName>
    </submittedName>
</protein>
<evidence type="ECO:0000256" key="1">
    <source>
        <dbReference type="SAM" id="SignalP"/>
    </source>
</evidence>
<proteinExistence type="predicted"/>
<evidence type="ECO:0000313" key="3">
    <source>
        <dbReference type="Proteomes" id="UP001151699"/>
    </source>
</evidence>
<keyword evidence="3" id="KW-1185">Reference proteome</keyword>
<sequence length="189" mass="22176">MSWLEVVLLLLIYFKNIEGWRTFTIKLTNATGISYSNKFNLNLTINDNKLDIHFIMKETVAHPTIRAEMFLQSPGSGRYDDELMNRTIDLCKFYENRLYEPLLQIMYQIILESGDFPKSCPVKAKHYYIEQVHFDPDRFPPYLPERKGYIKLSFCIKENNQTILILVSTVNFSIENSTALKRFKTIGSK</sequence>
<dbReference type="Proteomes" id="UP001151699">
    <property type="component" value="Chromosome A"/>
</dbReference>
<accession>A0A9Q0NAI0</accession>